<dbReference type="InterPro" id="IPR010982">
    <property type="entry name" value="Lambda_DNA-bd_dom_sf"/>
</dbReference>
<dbReference type="EMBL" id="NGJU01000007">
    <property type="protein sequence ID" value="RST96471.1"/>
    <property type="molecule type" value="Genomic_DNA"/>
</dbReference>
<feature type="domain" description="HTH cro/C1-type" evidence="2">
    <location>
        <begin position="20"/>
        <end position="74"/>
    </location>
</feature>
<dbReference type="OrthoDB" id="9805856at2"/>
<dbReference type="PANTHER" id="PTHR46558">
    <property type="entry name" value="TRACRIPTIONAL REGULATORY PROTEIN-RELATED-RELATED"/>
    <property type="match status" value="1"/>
</dbReference>
<name>A0A429ZS23_9ENTE</name>
<keyword evidence="4" id="KW-1185">Reference proteome</keyword>
<evidence type="ECO:0000259" key="2">
    <source>
        <dbReference type="PROSITE" id="PS50943"/>
    </source>
</evidence>
<dbReference type="PANTHER" id="PTHR46558:SF4">
    <property type="entry name" value="DNA-BIDING PHAGE PROTEIN"/>
    <property type="match status" value="1"/>
</dbReference>
<sequence length="276" mass="32064">MTDIEKLKVGGELVTIGKKIKDNRLKQNLTQEQLAKLLNVSRSTVSSWEVDRNYPDLNTLIAISDLFEVSLDTFLRGDEGLAKDVSKKAKWYKIYRRTLWLMVILVIGYLSYNQKRALDVKSYQRNLIEGGWYDGSTSKDNAIYLLHEEAKLNKIINYLVTIDTVSPLDFPFKGKHLSVLASFHQHDFSVEVLNQNDIILTLPIPQGAGLPYSVKIDQKLQLKAAKEQRNKNYNRQYTERYLKMNQDNIQTLVTKSLEKREIITEDKQLKLYYKKE</sequence>
<protein>
    <recommendedName>
        <fullName evidence="2">HTH cro/C1-type domain-containing protein</fullName>
    </recommendedName>
</protein>
<evidence type="ECO:0000313" key="4">
    <source>
        <dbReference type="Proteomes" id="UP000287239"/>
    </source>
</evidence>
<evidence type="ECO:0000313" key="3">
    <source>
        <dbReference type="EMBL" id="RST96471.1"/>
    </source>
</evidence>
<reference evidence="3 4" key="1">
    <citation type="submission" date="2017-05" db="EMBL/GenBank/DDBJ databases">
        <title>Vagococcus spp. assemblies.</title>
        <authorList>
            <person name="Gulvik C.A."/>
        </authorList>
    </citation>
    <scope>NUCLEOTIDE SEQUENCE [LARGE SCALE GENOMIC DNA]</scope>
    <source>
        <strain evidence="3 4">NCFB 2777</strain>
    </source>
</reference>
<dbReference type="PROSITE" id="PS50943">
    <property type="entry name" value="HTH_CROC1"/>
    <property type="match status" value="1"/>
</dbReference>
<proteinExistence type="predicted"/>
<dbReference type="SUPFAM" id="SSF47413">
    <property type="entry name" value="lambda repressor-like DNA-binding domains"/>
    <property type="match status" value="1"/>
</dbReference>
<dbReference type="InterPro" id="IPR001387">
    <property type="entry name" value="Cro/C1-type_HTH"/>
</dbReference>
<gene>
    <name evidence="3" type="ORF">CBF35_06055</name>
</gene>
<accession>A0A429ZS23</accession>
<evidence type="ECO:0000256" key="1">
    <source>
        <dbReference type="ARBA" id="ARBA00023125"/>
    </source>
</evidence>
<comment type="caution">
    <text evidence="3">The sequence shown here is derived from an EMBL/GenBank/DDBJ whole genome shotgun (WGS) entry which is preliminary data.</text>
</comment>
<dbReference type="SMART" id="SM00530">
    <property type="entry name" value="HTH_XRE"/>
    <property type="match status" value="1"/>
</dbReference>
<dbReference type="Pfam" id="PF01381">
    <property type="entry name" value="HTH_3"/>
    <property type="match status" value="1"/>
</dbReference>
<dbReference type="Gene3D" id="1.10.260.40">
    <property type="entry name" value="lambda repressor-like DNA-binding domains"/>
    <property type="match status" value="1"/>
</dbReference>
<keyword evidence="1" id="KW-0238">DNA-binding</keyword>
<dbReference type="Proteomes" id="UP000287239">
    <property type="component" value="Unassembled WGS sequence"/>
</dbReference>
<dbReference type="CDD" id="cd00093">
    <property type="entry name" value="HTH_XRE"/>
    <property type="match status" value="1"/>
</dbReference>
<dbReference type="AlphaFoldDB" id="A0A429ZS23"/>
<organism evidence="3 4">
    <name type="scientific">Vagococcus salmoninarum</name>
    <dbReference type="NCBI Taxonomy" id="2739"/>
    <lineage>
        <taxon>Bacteria</taxon>
        <taxon>Bacillati</taxon>
        <taxon>Bacillota</taxon>
        <taxon>Bacilli</taxon>
        <taxon>Lactobacillales</taxon>
        <taxon>Enterococcaceae</taxon>
        <taxon>Vagococcus</taxon>
    </lineage>
</organism>
<dbReference type="GO" id="GO:0003677">
    <property type="term" value="F:DNA binding"/>
    <property type="evidence" value="ECO:0007669"/>
    <property type="project" value="UniProtKB-KW"/>
</dbReference>